<accession>F9UGW4</accession>
<evidence type="ECO:0000313" key="3">
    <source>
        <dbReference type="EMBL" id="EGV16584.1"/>
    </source>
</evidence>
<evidence type="ECO:0000313" key="4">
    <source>
        <dbReference type="Proteomes" id="UP000005459"/>
    </source>
</evidence>
<sequence>MNRSADDYIDPVEIERELTAIWATMNGQQKDGGTVTRASMSNVMIFCDGEDQALDAADRIPRLVQHHPARVLVLALIEEQAGEGVQAWVTSHCRRTGDGQQLCAEHIELRFGVGSAARAASIVRSLLISDLPCALWWLSPRPPALTGAVFDAFAPMANQIIYDSIGWADPPSGVLAMVRWSKNNRTVIFNLAWRRLKPWRRMLSQSLDPSTLPGALQRIDAIALHHGPHALPLAWLLLGWLASRLGWQPKQGVAEAGSQLNWRFESPNGPVRITMQRRDDGPPNIDWMRISWRAGDAQPAGYAEYRHEGHHIRHIPSDDSVRPSSTPAVEQRLEQMVAAQLAHRAGDRLFTESIAFSEAMAKVVKGETVAAKKEPDERG</sequence>
<dbReference type="eggNOG" id="COG3429">
    <property type="taxonomic scope" value="Bacteria"/>
</dbReference>
<evidence type="ECO:0000259" key="2">
    <source>
        <dbReference type="Pfam" id="PF20171"/>
    </source>
</evidence>
<organism evidence="3 4">
    <name type="scientific">Thiocapsa marina 5811</name>
    <dbReference type="NCBI Taxonomy" id="768671"/>
    <lineage>
        <taxon>Bacteria</taxon>
        <taxon>Pseudomonadati</taxon>
        <taxon>Pseudomonadota</taxon>
        <taxon>Gammaproteobacteria</taxon>
        <taxon>Chromatiales</taxon>
        <taxon>Chromatiaceae</taxon>
        <taxon>Thiocapsa</taxon>
    </lineage>
</organism>
<dbReference type="OrthoDB" id="128564at2"/>
<keyword evidence="4" id="KW-1185">Reference proteome</keyword>
<dbReference type="Pfam" id="PF10128">
    <property type="entry name" value="OpcA_G6PD_assem"/>
    <property type="match status" value="1"/>
</dbReference>
<dbReference type="RefSeq" id="WP_007195039.1">
    <property type="nucleotide sequence ID" value="NZ_AFWV01000016.1"/>
</dbReference>
<evidence type="ECO:0000259" key="1">
    <source>
        <dbReference type="Pfam" id="PF10128"/>
    </source>
</evidence>
<dbReference type="EMBL" id="AFWV01000016">
    <property type="protein sequence ID" value="EGV16584.1"/>
    <property type="molecule type" value="Genomic_DNA"/>
</dbReference>
<reference evidence="3 4" key="1">
    <citation type="submission" date="2011-06" db="EMBL/GenBank/DDBJ databases">
        <title>The draft genome of Thiocapsa marina 5811.</title>
        <authorList>
            <consortium name="US DOE Joint Genome Institute (JGI-PGF)"/>
            <person name="Lucas S."/>
            <person name="Han J."/>
            <person name="Cheng J.-F."/>
            <person name="Goodwin L."/>
            <person name="Pitluck S."/>
            <person name="Peters L."/>
            <person name="Land M.L."/>
            <person name="Hauser L."/>
            <person name="Vogl K."/>
            <person name="Liu Z."/>
            <person name="Imhoff J."/>
            <person name="Thiel V."/>
            <person name="Frigaard N.-U."/>
            <person name="Bryant D."/>
            <person name="Woyke T.J."/>
        </authorList>
    </citation>
    <scope>NUCLEOTIDE SEQUENCE [LARGE SCALE GENOMIC DNA]</scope>
    <source>
        <strain evidence="3 4">5811</strain>
    </source>
</reference>
<dbReference type="Proteomes" id="UP000005459">
    <property type="component" value="Unassembled WGS sequence"/>
</dbReference>
<dbReference type="Pfam" id="PF20171">
    <property type="entry name" value="OpcA_G6PD_C"/>
    <property type="match status" value="1"/>
</dbReference>
<dbReference type="PANTHER" id="PTHR38658">
    <property type="entry name" value="OXPP CYCLE PROTEIN OPCA-RELATED"/>
    <property type="match status" value="1"/>
</dbReference>
<proteinExistence type="predicted"/>
<dbReference type="InterPro" id="IPR046801">
    <property type="entry name" value="OpcA_G6PD_N"/>
</dbReference>
<dbReference type="AlphaFoldDB" id="F9UGW4"/>
<feature type="domain" description="Glucose-6-phosphate dehydrogenase assembly protein OpcA C-terminal" evidence="2">
    <location>
        <begin position="190"/>
        <end position="353"/>
    </location>
</feature>
<name>F9UGW4_9GAMM</name>
<dbReference type="InterPro" id="IPR046802">
    <property type="entry name" value="OpcA_G6PD_C"/>
</dbReference>
<dbReference type="InterPro" id="IPR004555">
    <property type="entry name" value="G6PDH_assembly_OpcA"/>
</dbReference>
<protein>
    <submittedName>
        <fullName evidence="3">Glucose-6-phosphate dehydrogenase subunit</fullName>
    </submittedName>
</protein>
<dbReference type="STRING" id="768671.ThimaDRAFT_4167"/>
<feature type="domain" description="Glucose-6-phosphate dehydrogenase assembly protein OpcA N-terminal" evidence="1">
    <location>
        <begin position="64"/>
        <end position="177"/>
    </location>
</feature>
<gene>
    <name evidence="3" type="ORF">ThimaDRAFT_4167</name>
</gene>
<dbReference type="PANTHER" id="PTHR38658:SF1">
    <property type="entry name" value="OXPP CYCLE PROTEIN OPCA-RELATED"/>
    <property type="match status" value="1"/>
</dbReference>